<reference evidence="3 4" key="1">
    <citation type="journal article" date="2021" name="Hortic Res">
        <title>Chromosome-scale assembly of the Dendrobium chrysotoxum genome enhances the understanding of orchid evolution.</title>
        <authorList>
            <person name="Zhang Y."/>
            <person name="Zhang G.Q."/>
            <person name="Zhang D."/>
            <person name="Liu X.D."/>
            <person name="Xu X.Y."/>
            <person name="Sun W.H."/>
            <person name="Yu X."/>
            <person name="Zhu X."/>
            <person name="Wang Z.W."/>
            <person name="Zhao X."/>
            <person name="Zhong W.Y."/>
            <person name="Chen H."/>
            <person name="Yin W.L."/>
            <person name="Huang T."/>
            <person name="Niu S.C."/>
            <person name="Liu Z.J."/>
        </authorList>
    </citation>
    <scope>NUCLEOTIDE SEQUENCE [LARGE SCALE GENOMIC DNA]</scope>
    <source>
        <strain evidence="3">Lindl</strain>
    </source>
</reference>
<evidence type="ECO:0000313" key="3">
    <source>
        <dbReference type="EMBL" id="KAH0451096.1"/>
    </source>
</evidence>
<evidence type="ECO:0000313" key="4">
    <source>
        <dbReference type="Proteomes" id="UP000775213"/>
    </source>
</evidence>
<dbReference type="EMBL" id="JAGFBR010000018">
    <property type="protein sequence ID" value="KAH0451096.1"/>
    <property type="molecule type" value="Genomic_DNA"/>
</dbReference>
<dbReference type="AlphaFoldDB" id="A0AAV7G3Y4"/>
<sequence>MNSRIIVFLPRFLYPKASTKTKSRSCDGSLLAKVFLSSSPMFDFTGCSTSSASLRQSIERVHAFCLVGSHATFDDVLPVGSEVTKGLARCEDVQSLKSLLMQGKGSLEVSIENKICRRAPLYKTSSVVDEVINSNYTDKLEEYVEAAKVLLDELESLKHNAIDVIKHAIDEHSSDCVFNLIEDTKTQQSHSVREDAQESLLLDGSMSRSTLMTIIHGMLKLEFTMQEKIIQSLNLKTSSSLFESYCLFWELHPNIDDNLMHLAWKYVSG</sequence>
<dbReference type="PANTHER" id="PTHR35305:SF2">
    <property type="entry name" value="FAD-BINDING PROTEIN"/>
    <property type="match status" value="1"/>
</dbReference>
<organism evidence="3 4">
    <name type="scientific">Dendrobium chrysotoxum</name>
    <name type="common">Orchid</name>
    <dbReference type="NCBI Taxonomy" id="161865"/>
    <lineage>
        <taxon>Eukaryota</taxon>
        <taxon>Viridiplantae</taxon>
        <taxon>Streptophyta</taxon>
        <taxon>Embryophyta</taxon>
        <taxon>Tracheophyta</taxon>
        <taxon>Spermatophyta</taxon>
        <taxon>Magnoliopsida</taxon>
        <taxon>Liliopsida</taxon>
        <taxon>Asparagales</taxon>
        <taxon>Orchidaceae</taxon>
        <taxon>Epidendroideae</taxon>
        <taxon>Malaxideae</taxon>
        <taxon>Dendrobiinae</taxon>
        <taxon>Dendrobium</taxon>
    </lineage>
</organism>
<accession>A0AAV7G3Y4</accession>
<proteinExistence type="predicted"/>
<keyword evidence="1" id="KW-0175">Coiled coil</keyword>
<dbReference type="Pfam" id="PF25071">
    <property type="entry name" value="DUF7795"/>
    <property type="match status" value="1"/>
</dbReference>
<comment type="caution">
    <text evidence="3">The sequence shown here is derived from an EMBL/GenBank/DDBJ whole genome shotgun (WGS) entry which is preliminary data.</text>
</comment>
<keyword evidence="4" id="KW-1185">Reference proteome</keyword>
<evidence type="ECO:0000259" key="2">
    <source>
        <dbReference type="Pfam" id="PF25071"/>
    </source>
</evidence>
<feature type="coiled-coil region" evidence="1">
    <location>
        <begin position="133"/>
        <end position="160"/>
    </location>
</feature>
<evidence type="ECO:0000256" key="1">
    <source>
        <dbReference type="SAM" id="Coils"/>
    </source>
</evidence>
<name>A0AAV7G3Y4_DENCH</name>
<feature type="domain" description="DUF7795" evidence="2">
    <location>
        <begin position="114"/>
        <end position="146"/>
    </location>
</feature>
<dbReference type="InterPro" id="IPR056697">
    <property type="entry name" value="DUF7795"/>
</dbReference>
<dbReference type="Proteomes" id="UP000775213">
    <property type="component" value="Unassembled WGS sequence"/>
</dbReference>
<protein>
    <recommendedName>
        <fullName evidence="2">DUF7795 domain-containing protein</fullName>
    </recommendedName>
</protein>
<gene>
    <name evidence="3" type="ORF">IEQ34_021788</name>
</gene>
<dbReference type="PANTHER" id="PTHR35305">
    <property type="entry name" value="FAD-BINDING PROTEIN"/>
    <property type="match status" value="1"/>
</dbReference>